<evidence type="ECO:0008006" key="2">
    <source>
        <dbReference type="Google" id="ProtNLM"/>
    </source>
</evidence>
<accession>A0A382V0V7</accession>
<reference evidence="1" key="1">
    <citation type="submission" date="2018-05" db="EMBL/GenBank/DDBJ databases">
        <authorList>
            <person name="Lanie J.A."/>
            <person name="Ng W.-L."/>
            <person name="Kazmierczak K.M."/>
            <person name="Andrzejewski T.M."/>
            <person name="Davidsen T.M."/>
            <person name="Wayne K.J."/>
            <person name="Tettelin H."/>
            <person name="Glass J.I."/>
            <person name="Rusch D."/>
            <person name="Podicherti R."/>
            <person name="Tsui H.-C.T."/>
            <person name="Winkler M.E."/>
        </authorList>
    </citation>
    <scope>NUCLEOTIDE SEQUENCE</scope>
</reference>
<gene>
    <name evidence="1" type="ORF">METZ01_LOCUS392963</name>
</gene>
<dbReference type="AlphaFoldDB" id="A0A382V0V7"/>
<evidence type="ECO:0000313" key="1">
    <source>
        <dbReference type="EMBL" id="SVD40109.1"/>
    </source>
</evidence>
<sequence length="248" mass="27430">MQRSRTGILAAAILTVLATSIPAAVSAQEMSALTRGSENMQVLGHLPLGPALNTSDMDVEQEMSRPYAYVGRMTYGGEGVKGMDIISIEDPSHPEILYEWRIEDQELHLGLGGMDVKHFKWNDRYYVIQSLQFRQGGPDSDLGDVVLDVTGLPDPASVEEVARIREPSLRGGFHNIFVYKHSNGRVYLFATVSGPYANVYDLGTLIEEGQENAFAGQVPVPDGDPNRSGYHDFYVAYHPDTDQDRFYG</sequence>
<dbReference type="EMBL" id="UINC01148303">
    <property type="protein sequence ID" value="SVD40109.1"/>
    <property type="molecule type" value="Genomic_DNA"/>
</dbReference>
<organism evidence="1">
    <name type="scientific">marine metagenome</name>
    <dbReference type="NCBI Taxonomy" id="408172"/>
    <lineage>
        <taxon>unclassified sequences</taxon>
        <taxon>metagenomes</taxon>
        <taxon>ecological metagenomes</taxon>
    </lineage>
</organism>
<feature type="non-terminal residue" evidence="1">
    <location>
        <position position="248"/>
    </location>
</feature>
<protein>
    <recommendedName>
        <fullName evidence="2">Glucose/Sorbosone dehydrogenase domain-containing protein</fullName>
    </recommendedName>
</protein>
<proteinExistence type="predicted"/>
<name>A0A382V0V7_9ZZZZ</name>